<dbReference type="STRING" id="331648.BST97_13025"/>
<sequence length="162" mass="19373">MPSYTLIDWETEIEPYTLLGIHSTIEPYRLAYKINKHLKTQFSRTERDQDVTMPRYVSHYPVYKHVDTYENTTLYLIPNKFTGRLKETSSSFGLFDGTEVDEVKTVLLKEFQTVDFLLKIEKEEEFFPIKKWVNSLIEIPHVISAYKLDRFMIKNQDYLIFE</sequence>
<dbReference type="EMBL" id="CP019344">
    <property type="protein sequence ID" value="ARN78838.1"/>
    <property type="molecule type" value="Genomic_DNA"/>
</dbReference>
<evidence type="ECO:0008006" key="3">
    <source>
        <dbReference type="Google" id="ProtNLM"/>
    </source>
</evidence>
<dbReference type="InterPro" id="IPR047690">
    <property type="entry name" value="IPExxxVDY_fam"/>
</dbReference>
<evidence type="ECO:0000313" key="1">
    <source>
        <dbReference type="EMBL" id="ARN78838.1"/>
    </source>
</evidence>
<keyword evidence="2" id="KW-1185">Reference proteome</keyword>
<name>A0A1W6MML4_9FLAO</name>
<evidence type="ECO:0000313" key="2">
    <source>
        <dbReference type="Proteomes" id="UP000193431"/>
    </source>
</evidence>
<protein>
    <recommendedName>
        <fullName evidence="3">IPExxxVDY family protein</fullName>
    </recommendedName>
</protein>
<organism evidence="1 2">
    <name type="scientific">Nonlabens spongiae</name>
    <dbReference type="NCBI Taxonomy" id="331648"/>
    <lineage>
        <taxon>Bacteria</taxon>
        <taxon>Pseudomonadati</taxon>
        <taxon>Bacteroidota</taxon>
        <taxon>Flavobacteriia</taxon>
        <taxon>Flavobacteriales</taxon>
        <taxon>Flavobacteriaceae</taxon>
        <taxon>Nonlabens</taxon>
    </lineage>
</organism>
<accession>A0A1W6MML4</accession>
<dbReference type="RefSeq" id="WP_085767644.1">
    <property type="nucleotide sequence ID" value="NZ_CP019344.1"/>
</dbReference>
<dbReference type="NCBIfam" id="NF033205">
    <property type="entry name" value="IPExxxVDY"/>
    <property type="match status" value="1"/>
</dbReference>
<dbReference type="OrthoDB" id="676614at2"/>
<proteinExistence type="predicted"/>
<reference evidence="1 2" key="1">
    <citation type="submission" date="2016-11" db="EMBL/GenBank/DDBJ databases">
        <title>Trade-off between light-utilization and light-protection in marine flavobacteria.</title>
        <authorList>
            <person name="Kumagai Y."/>
        </authorList>
    </citation>
    <scope>NUCLEOTIDE SEQUENCE [LARGE SCALE GENOMIC DNA]</scope>
    <source>
        <strain evidence="1 2">JCM 13191</strain>
    </source>
</reference>
<dbReference type="Proteomes" id="UP000193431">
    <property type="component" value="Chromosome"/>
</dbReference>
<dbReference type="AlphaFoldDB" id="A0A1W6MML4"/>
<gene>
    <name evidence="1" type="ORF">BST97_13025</name>
</gene>